<protein>
    <recommendedName>
        <fullName evidence="2">histidine kinase</fullName>
        <ecNumber evidence="2">2.7.13.3</ecNumber>
    </recommendedName>
</protein>
<evidence type="ECO:0000313" key="9">
    <source>
        <dbReference type="EMBL" id="OIO20471.1"/>
    </source>
</evidence>
<dbReference type="EC" id="2.7.13.3" evidence="2"/>
<keyword evidence="7" id="KW-1133">Transmembrane helix</keyword>
<feature type="transmembrane region" description="Helical" evidence="7">
    <location>
        <begin position="41"/>
        <end position="60"/>
    </location>
</feature>
<feature type="transmembrane region" description="Helical" evidence="7">
    <location>
        <begin position="207"/>
        <end position="227"/>
    </location>
</feature>
<evidence type="ECO:0000256" key="2">
    <source>
        <dbReference type="ARBA" id="ARBA00012438"/>
    </source>
</evidence>
<evidence type="ECO:0000256" key="5">
    <source>
        <dbReference type="ARBA" id="ARBA00022777"/>
    </source>
</evidence>
<feature type="transmembrane region" description="Helical" evidence="7">
    <location>
        <begin position="142"/>
        <end position="163"/>
    </location>
</feature>
<dbReference type="AlphaFoldDB" id="A0A1J4UE30"/>
<organism evidence="9 10">
    <name type="scientific">Candidatus Magasanikbacteria bacterium CG1_02_32_51</name>
    <dbReference type="NCBI Taxonomy" id="1805238"/>
    <lineage>
        <taxon>Bacteria</taxon>
        <taxon>Candidatus Magasanikiibacteriota</taxon>
    </lineage>
</organism>
<dbReference type="CDD" id="cd00075">
    <property type="entry name" value="HATPase"/>
    <property type="match status" value="1"/>
</dbReference>
<name>A0A1J4UE30_9BACT</name>
<evidence type="ECO:0000256" key="7">
    <source>
        <dbReference type="SAM" id="Phobius"/>
    </source>
</evidence>
<evidence type="ECO:0000313" key="10">
    <source>
        <dbReference type="Proteomes" id="UP000181941"/>
    </source>
</evidence>
<accession>A0A1J4UE30</accession>
<feature type="transmembrane region" description="Helical" evidence="7">
    <location>
        <begin position="72"/>
        <end position="92"/>
    </location>
</feature>
<keyword evidence="4" id="KW-0808">Transferase</keyword>
<dbReference type="Proteomes" id="UP000181941">
    <property type="component" value="Unassembled WGS sequence"/>
</dbReference>
<dbReference type="GO" id="GO:0000155">
    <property type="term" value="F:phosphorelay sensor kinase activity"/>
    <property type="evidence" value="ECO:0007669"/>
    <property type="project" value="InterPro"/>
</dbReference>
<dbReference type="SUPFAM" id="SSF47384">
    <property type="entry name" value="Homodimeric domain of signal transducing histidine kinase"/>
    <property type="match status" value="1"/>
</dbReference>
<comment type="catalytic activity">
    <reaction evidence="1">
        <text>ATP + protein L-histidine = ADP + protein N-phospho-L-histidine.</text>
        <dbReference type="EC" id="2.7.13.3"/>
    </reaction>
</comment>
<dbReference type="PRINTS" id="PR00344">
    <property type="entry name" value="BCTRLSENSOR"/>
</dbReference>
<dbReference type="InterPro" id="IPR005467">
    <property type="entry name" value="His_kinase_dom"/>
</dbReference>
<feature type="transmembrane region" description="Helical" evidence="7">
    <location>
        <begin position="12"/>
        <end position="29"/>
    </location>
</feature>
<evidence type="ECO:0000256" key="1">
    <source>
        <dbReference type="ARBA" id="ARBA00000085"/>
    </source>
</evidence>
<feature type="transmembrane region" description="Helical" evidence="7">
    <location>
        <begin position="104"/>
        <end position="130"/>
    </location>
</feature>
<feature type="transmembrane region" description="Helical" evidence="7">
    <location>
        <begin position="239"/>
        <end position="257"/>
    </location>
</feature>
<dbReference type="Pfam" id="PF02518">
    <property type="entry name" value="HATPase_c"/>
    <property type="match status" value="1"/>
</dbReference>
<gene>
    <name evidence="9" type="ORF">AUJ23_00285</name>
</gene>
<evidence type="ECO:0000256" key="6">
    <source>
        <dbReference type="ARBA" id="ARBA00023012"/>
    </source>
</evidence>
<dbReference type="FunFam" id="1.10.287.130:FF:000001">
    <property type="entry name" value="Two-component sensor histidine kinase"/>
    <property type="match status" value="1"/>
</dbReference>
<dbReference type="InterPro" id="IPR004358">
    <property type="entry name" value="Sig_transdc_His_kin-like_C"/>
</dbReference>
<evidence type="ECO:0000259" key="8">
    <source>
        <dbReference type="PROSITE" id="PS50109"/>
    </source>
</evidence>
<sequence>MAFIGTNLDLLTVGLTTASIGILSFVVYFNNRRSVTNQAFLFFSLVTIVWGWINYLNYQIHESSFSLFLTRMTLYFAVWHVFGIFKFFYVFPNESITFNKFYKFFFRPLALLTSVVVLTPLALGQIIAYLPDGRIAKISNGPGMALFGFTIFSFVISAFVIMIKKITKANKQQKKQLNLILIGTILTFALLLTFNFILPSVFSKPQFIPYGMTFILPFILFTAYTIIKYGLFNIKVVATELLVFILAMVTLLDVVITKDLWSILFRIVVFILVLIFGIFLIRSVNKEVKQREELALLAHNLEKANLRLQQLDQQKTEFLSIASHQLRTPLTIICGYIELIEDGAYGKVNTKLRETLKNMDESNDRLMKLVEEFLDVTRIEQGRTKFIFADTSINELISSVVKELSMKPEVVEKKLKIVWKPVVNIGKINMDEEKIRHVVFNFLDNAIKYSDKGSINISVEKENGGYSIKVKDYGFGFEKEDEVNFFQKFYRGKNVQGTNVNGMGLGIYVCRRFIEKHGGHVWAHSPGLGKGSEFGFWIPDIKGDEKRETKNENSL</sequence>
<dbReference type="InterPro" id="IPR036890">
    <property type="entry name" value="HATPase_C_sf"/>
</dbReference>
<feature type="transmembrane region" description="Helical" evidence="7">
    <location>
        <begin position="263"/>
        <end position="281"/>
    </location>
</feature>
<dbReference type="Gene3D" id="1.10.287.130">
    <property type="match status" value="1"/>
</dbReference>
<dbReference type="PANTHER" id="PTHR43547:SF2">
    <property type="entry name" value="HYBRID SIGNAL TRANSDUCTION HISTIDINE KINASE C"/>
    <property type="match status" value="1"/>
</dbReference>
<keyword evidence="6" id="KW-0902">Two-component regulatory system</keyword>
<dbReference type="SUPFAM" id="SSF55874">
    <property type="entry name" value="ATPase domain of HSP90 chaperone/DNA topoisomerase II/histidine kinase"/>
    <property type="match status" value="1"/>
</dbReference>
<dbReference type="InterPro" id="IPR003594">
    <property type="entry name" value="HATPase_dom"/>
</dbReference>
<evidence type="ECO:0000256" key="4">
    <source>
        <dbReference type="ARBA" id="ARBA00022679"/>
    </source>
</evidence>
<keyword evidence="5" id="KW-0418">Kinase</keyword>
<reference evidence="9 10" key="1">
    <citation type="journal article" date="2016" name="Environ. Microbiol.">
        <title>Genomic resolution of a cold subsurface aquifer community provides metabolic insights for novel microbes adapted to high CO concentrations.</title>
        <authorList>
            <person name="Probst A.J."/>
            <person name="Castelle C.J."/>
            <person name="Singh A."/>
            <person name="Brown C.T."/>
            <person name="Anantharaman K."/>
            <person name="Sharon I."/>
            <person name="Hug L.A."/>
            <person name="Burstein D."/>
            <person name="Emerson J.B."/>
            <person name="Thomas B.C."/>
            <person name="Banfield J.F."/>
        </authorList>
    </citation>
    <scope>NUCLEOTIDE SEQUENCE [LARGE SCALE GENOMIC DNA]</scope>
    <source>
        <strain evidence="9">CG1_02_32_51</strain>
    </source>
</reference>
<dbReference type="Pfam" id="PF00512">
    <property type="entry name" value="HisKA"/>
    <property type="match status" value="1"/>
</dbReference>
<dbReference type="PROSITE" id="PS50109">
    <property type="entry name" value="HIS_KIN"/>
    <property type="match status" value="1"/>
</dbReference>
<proteinExistence type="predicted"/>
<dbReference type="CDD" id="cd00082">
    <property type="entry name" value="HisKA"/>
    <property type="match status" value="1"/>
</dbReference>
<comment type="caution">
    <text evidence="9">The sequence shown here is derived from an EMBL/GenBank/DDBJ whole genome shotgun (WGS) entry which is preliminary data.</text>
</comment>
<keyword evidence="3" id="KW-0597">Phosphoprotein</keyword>
<dbReference type="PANTHER" id="PTHR43547">
    <property type="entry name" value="TWO-COMPONENT HISTIDINE KINASE"/>
    <property type="match status" value="1"/>
</dbReference>
<dbReference type="InterPro" id="IPR003661">
    <property type="entry name" value="HisK_dim/P_dom"/>
</dbReference>
<dbReference type="SMART" id="SM00388">
    <property type="entry name" value="HisKA"/>
    <property type="match status" value="1"/>
</dbReference>
<dbReference type="STRING" id="1805238.AUJ23_00285"/>
<evidence type="ECO:0000256" key="3">
    <source>
        <dbReference type="ARBA" id="ARBA00022553"/>
    </source>
</evidence>
<dbReference type="Gene3D" id="3.30.565.10">
    <property type="entry name" value="Histidine kinase-like ATPase, C-terminal domain"/>
    <property type="match status" value="1"/>
</dbReference>
<dbReference type="SMART" id="SM00387">
    <property type="entry name" value="HATPase_c"/>
    <property type="match status" value="1"/>
</dbReference>
<dbReference type="InterPro" id="IPR036097">
    <property type="entry name" value="HisK_dim/P_sf"/>
</dbReference>
<feature type="transmembrane region" description="Helical" evidence="7">
    <location>
        <begin position="179"/>
        <end position="201"/>
    </location>
</feature>
<keyword evidence="7" id="KW-0472">Membrane</keyword>
<dbReference type="EMBL" id="MNVC01000004">
    <property type="protein sequence ID" value="OIO20471.1"/>
    <property type="molecule type" value="Genomic_DNA"/>
</dbReference>
<feature type="domain" description="Histidine kinase" evidence="8">
    <location>
        <begin position="321"/>
        <end position="542"/>
    </location>
</feature>
<keyword evidence="7" id="KW-0812">Transmembrane</keyword>